<comment type="caution">
    <text evidence="2">The sequence shown here is derived from an EMBL/GenBank/DDBJ whole genome shotgun (WGS) entry which is preliminary data.</text>
</comment>
<name>A0ABD1YEL2_9MARC</name>
<organism evidence="2 3">
    <name type="scientific">Riccia fluitans</name>
    <dbReference type="NCBI Taxonomy" id="41844"/>
    <lineage>
        <taxon>Eukaryota</taxon>
        <taxon>Viridiplantae</taxon>
        <taxon>Streptophyta</taxon>
        <taxon>Embryophyta</taxon>
        <taxon>Marchantiophyta</taxon>
        <taxon>Marchantiopsida</taxon>
        <taxon>Marchantiidae</taxon>
        <taxon>Marchantiales</taxon>
        <taxon>Ricciaceae</taxon>
        <taxon>Riccia</taxon>
    </lineage>
</organism>
<sequence length="104" mass="11366">MKPASFSDELISREIQSGNKKRPAGLPNLNGAPTPMVPRGRGQRFRGGRHHHGSRPPYQSPGSSSSSSRASAVSNGSQGQRNPSPFQYLTANRRNMSSEFQRNM</sequence>
<gene>
    <name evidence="2" type="ORF">R1flu_013859</name>
</gene>
<protein>
    <submittedName>
        <fullName evidence="2">Uncharacterized protein</fullName>
    </submittedName>
</protein>
<proteinExistence type="predicted"/>
<evidence type="ECO:0000313" key="2">
    <source>
        <dbReference type="EMBL" id="KAL2629173.1"/>
    </source>
</evidence>
<feature type="compositionally biased region" description="Low complexity" evidence="1">
    <location>
        <begin position="55"/>
        <end position="78"/>
    </location>
</feature>
<feature type="compositionally biased region" description="Polar residues" evidence="1">
    <location>
        <begin position="79"/>
        <end position="104"/>
    </location>
</feature>
<dbReference type="AlphaFoldDB" id="A0ABD1YEL2"/>
<feature type="region of interest" description="Disordered" evidence="1">
    <location>
        <begin position="1"/>
        <end position="104"/>
    </location>
</feature>
<evidence type="ECO:0000256" key="1">
    <source>
        <dbReference type="SAM" id="MobiDB-lite"/>
    </source>
</evidence>
<dbReference type="Proteomes" id="UP001605036">
    <property type="component" value="Unassembled WGS sequence"/>
</dbReference>
<dbReference type="EMBL" id="JBHFFA010000004">
    <property type="protein sequence ID" value="KAL2629173.1"/>
    <property type="molecule type" value="Genomic_DNA"/>
</dbReference>
<feature type="compositionally biased region" description="Basic residues" evidence="1">
    <location>
        <begin position="41"/>
        <end position="54"/>
    </location>
</feature>
<reference evidence="2 3" key="1">
    <citation type="submission" date="2024-09" db="EMBL/GenBank/DDBJ databases">
        <title>Chromosome-scale assembly of Riccia fluitans.</title>
        <authorList>
            <person name="Paukszto L."/>
            <person name="Sawicki J."/>
            <person name="Karawczyk K."/>
            <person name="Piernik-Szablinska J."/>
            <person name="Szczecinska M."/>
            <person name="Mazdziarz M."/>
        </authorList>
    </citation>
    <scope>NUCLEOTIDE SEQUENCE [LARGE SCALE GENOMIC DNA]</scope>
    <source>
        <strain evidence="2">Rf_01</strain>
        <tissue evidence="2">Aerial parts of the thallus</tissue>
    </source>
</reference>
<keyword evidence="3" id="KW-1185">Reference proteome</keyword>
<evidence type="ECO:0000313" key="3">
    <source>
        <dbReference type="Proteomes" id="UP001605036"/>
    </source>
</evidence>
<accession>A0ABD1YEL2</accession>